<dbReference type="PATRIC" id="fig|162209.4.peg.1966"/>
<dbReference type="RefSeq" id="WP_201023608.1">
    <property type="nucleotide sequence ID" value="NZ_CP013652.1"/>
</dbReference>
<keyword evidence="1" id="KW-0175">Coiled coil</keyword>
<dbReference type="KEGG" id="pnp:IJ22_18550"/>
<dbReference type="EMBL" id="CP013652">
    <property type="protein sequence ID" value="ALS22229.1"/>
    <property type="molecule type" value="Genomic_DNA"/>
</dbReference>
<protein>
    <submittedName>
        <fullName evidence="2">Uncharacterized protein</fullName>
    </submittedName>
</protein>
<reference evidence="2 3" key="2">
    <citation type="journal article" date="2016" name="Genome Announc.">
        <title>Complete Genome Sequences of Two Interactive Moderate Thermophiles, Paenibacillus napthalenovorans 32O-Y and Paenibacillus sp. 32O-W.</title>
        <authorList>
            <person name="Butler R.R.III."/>
            <person name="Wang J."/>
            <person name="Stark B.C."/>
            <person name="Pombert J.F."/>
        </authorList>
    </citation>
    <scope>NUCLEOTIDE SEQUENCE [LARGE SCALE GENOMIC DNA]</scope>
    <source>
        <strain evidence="2 3">32O-Y</strain>
    </source>
</reference>
<name>A0A0U2W412_9BACL</name>
<dbReference type="AlphaFoldDB" id="A0A0U2W412"/>
<sequence>MNIFEYAVKNKIRFPFKGMITTEDLWDLTVEHLDSIFKTLNSQSKQAKEESLLNTKTKEDKELDIKIEIVKYIVNEKLEEQKARLQAKEKKEQKQKIMEVLAAKQNEALQNKSPEELMKMLKEMGE</sequence>
<evidence type="ECO:0000256" key="1">
    <source>
        <dbReference type="SAM" id="Coils"/>
    </source>
</evidence>
<keyword evidence="3" id="KW-1185">Reference proteome</keyword>
<gene>
    <name evidence="2" type="ORF">IJ22_18550</name>
</gene>
<evidence type="ECO:0000313" key="2">
    <source>
        <dbReference type="EMBL" id="ALS22229.1"/>
    </source>
</evidence>
<feature type="coiled-coil region" evidence="1">
    <location>
        <begin position="73"/>
        <end position="107"/>
    </location>
</feature>
<reference evidence="3" key="1">
    <citation type="submission" date="2015-12" db="EMBL/GenBank/DDBJ databases">
        <title>Complete genome sequences of two moderately thermophilic Paenibacillus species.</title>
        <authorList>
            <person name="Butler R.III."/>
            <person name="Wang J."/>
            <person name="Stark B.C."/>
            <person name="Pombert J.-F."/>
        </authorList>
    </citation>
    <scope>NUCLEOTIDE SEQUENCE [LARGE SCALE GENOMIC DNA]</scope>
    <source>
        <strain evidence="3">32O-Y</strain>
    </source>
</reference>
<accession>A0A0U2W412</accession>
<organism evidence="2 3">
    <name type="scientific">Paenibacillus naphthalenovorans</name>
    <dbReference type="NCBI Taxonomy" id="162209"/>
    <lineage>
        <taxon>Bacteria</taxon>
        <taxon>Bacillati</taxon>
        <taxon>Bacillota</taxon>
        <taxon>Bacilli</taxon>
        <taxon>Bacillales</taxon>
        <taxon>Paenibacillaceae</taxon>
        <taxon>Paenibacillus</taxon>
    </lineage>
</organism>
<proteinExistence type="predicted"/>
<evidence type="ECO:0000313" key="3">
    <source>
        <dbReference type="Proteomes" id="UP000061660"/>
    </source>
</evidence>
<dbReference type="Proteomes" id="UP000061660">
    <property type="component" value="Chromosome"/>
</dbReference>
<dbReference type="STRING" id="162209.IJ22_18550"/>